<keyword evidence="1" id="KW-1133">Transmembrane helix</keyword>
<evidence type="ECO:0000259" key="2">
    <source>
        <dbReference type="Pfam" id="PF23113"/>
    </source>
</evidence>
<protein>
    <recommendedName>
        <fullName evidence="2">E3 ubiquitin-protein ligase MARCHF6-like C-terminal domain-containing protein</fullName>
    </recommendedName>
</protein>
<dbReference type="PANTHER" id="PTHR13145:SF1">
    <property type="entry name" value="RING-CH-TYPE DOMAIN-CONTAINING PROTEIN"/>
    <property type="match status" value="1"/>
</dbReference>
<feature type="domain" description="E3 ubiquitin-protein ligase MARCHF6-like C-terminal" evidence="2">
    <location>
        <begin position="63"/>
        <end position="216"/>
    </location>
</feature>
<feature type="transmembrane region" description="Helical" evidence="1">
    <location>
        <begin position="193"/>
        <end position="213"/>
    </location>
</feature>
<accession>A0A080YUL4</accession>
<gene>
    <name evidence="3" type="ORF">TRAES_3BF045500240CFD_c1</name>
</gene>
<dbReference type="HOGENOM" id="CLU_006373_0_0_1"/>
<dbReference type="AlphaFoldDB" id="A0A080YUL4"/>
<dbReference type="PANTHER" id="PTHR13145">
    <property type="entry name" value="SSM4 PROTEIN"/>
    <property type="match status" value="1"/>
</dbReference>
<dbReference type="Pfam" id="PF23113">
    <property type="entry name" value="MARCHF6_C"/>
    <property type="match status" value="1"/>
</dbReference>
<feature type="transmembrane region" description="Helical" evidence="1">
    <location>
        <begin position="65"/>
        <end position="92"/>
    </location>
</feature>
<dbReference type="EMBL" id="HG670306">
    <property type="protein sequence ID" value="CDM87097.1"/>
    <property type="molecule type" value="Genomic_DNA"/>
</dbReference>
<sequence length="237" mass="26807">MLFFSISVGRSMLLFTIPHLPVAAGGLKSNDLFATAVGFCIISAIIAAARDLFACTASRGTWFLALKMLLLILTWMVIIPLLVGLLVDLLLISPFIGPDHDFPVLDFFCIWSLGSLLKKLWIKLVSYFIDERWEQAKVYWYSRSIPLCWFFQGMFMPMAMKLLAALGAPYVLAKLVFPRFGYSAAMNWTVYRFAWLGSLGFCVLCYLGKVLCVQLHDSIRDDRYIIGQRLKDVGYGN</sequence>
<evidence type="ECO:0000313" key="3">
    <source>
        <dbReference type="EMBL" id="CDM87097.1"/>
    </source>
</evidence>
<reference evidence="3" key="1">
    <citation type="journal article" date="2014" name="Science">
        <title>Structural and functional partitioning of bread wheat chromosome 3B.</title>
        <authorList>
            <person name="Choulet F."/>
            <person name="Alberti A."/>
            <person name="Theil S."/>
            <person name="Glover N."/>
            <person name="Barbe V."/>
            <person name="Daron J."/>
            <person name="Pingault L."/>
            <person name="Sourdille P."/>
            <person name="Couloux A."/>
            <person name="Paux E."/>
            <person name="Leroy P."/>
            <person name="Mangenot S."/>
            <person name="Guilhot N."/>
            <person name="Le Gouis J."/>
            <person name="Balfourier F."/>
            <person name="Alaux M."/>
            <person name="Jamilloux V."/>
            <person name="Poulain J."/>
            <person name="Durand C."/>
            <person name="Bellec A."/>
            <person name="Gaspin C."/>
            <person name="Safar J."/>
            <person name="Dolezel J."/>
            <person name="Rogers J."/>
            <person name="Vandepoele K."/>
            <person name="Aury J.M."/>
            <person name="Mayer K."/>
            <person name="Berges H."/>
            <person name="Quesneville H."/>
            <person name="Wincker P."/>
            <person name="Feuillet C."/>
        </authorList>
    </citation>
    <scope>NUCLEOTIDE SEQUENCE</scope>
</reference>
<feature type="transmembrane region" description="Helical" evidence="1">
    <location>
        <begin position="104"/>
        <end position="129"/>
    </location>
</feature>
<feature type="transmembrane region" description="Helical" evidence="1">
    <location>
        <begin position="34"/>
        <end position="53"/>
    </location>
</feature>
<organism evidence="3">
    <name type="scientific">Triticum aestivum</name>
    <name type="common">Wheat</name>
    <dbReference type="NCBI Taxonomy" id="4565"/>
    <lineage>
        <taxon>Eukaryota</taxon>
        <taxon>Viridiplantae</taxon>
        <taxon>Streptophyta</taxon>
        <taxon>Embryophyta</taxon>
        <taxon>Tracheophyta</taxon>
        <taxon>Spermatophyta</taxon>
        <taxon>Magnoliopsida</taxon>
        <taxon>Liliopsida</taxon>
        <taxon>Poales</taxon>
        <taxon>Poaceae</taxon>
        <taxon>BOP clade</taxon>
        <taxon>Pooideae</taxon>
        <taxon>Triticodae</taxon>
        <taxon>Triticeae</taxon>
        <taxon>Triticinae</taxon>
        <taxon>Triticum</taxon>
    </lineage>
</organism>
<feature type="transmembrane region" description="Helical" evidence="1">
    <location>
        <begin position="149"/>
        <end position="173"/>
    </location>
</feature>
<keyword evidence="1" id="KW-0812">Transmembrane</keyword>
<dbReference type="InterPro" id="IPR056521">
    <property type="entry name" value="MARCHF6-like_C"/>
</dbReference>
<evidence type="ECO:0000256" key="1">
    <source>
        <dbReference type="SAM" id="Phobius"/>
    </source>
</evidence>
<proteinExistence type="predicted"/>
<name>A0A080YUL4_WHEAT</name>
<keyword evidence="1" id="KW-0472">Membrane</keyword>